<feature type="region of interest" description="Disordered" evidence="6">
    <location>
        <begin position="47"/>
        <end position="147"/>
    </location>
</feature>
<accession>A0ABQ3UJY9</accession>
<evidence type="ECO:0000313" key="9">
    <source>
        <dbReference type="Proteomes" id="UP000654345"/>
    </source>
</evidence>
<dbReference type="InterPro" id="IPR036388">
    <property type="entry name" value="WH-like_DNA-bd_sf"/>
</dbReference>
<dbReference type="Pfam" id="PF00140">
    <property type="entry name" value="Sigma70_r1_2"/>
    <property type="match status" value="1"/>
</dbReference>
<dbReference type="PRINTS" id="PR00046">
    <property type="entry name" value="SIGMA70FCT"/>
</dbReference>
<dbReference type="PROSITE" id="PS00715">
    <property type="entry name" value="SIGMA70_1"/>
    <property type="match status" value="1"/>
</dbReference>
<evidence type="ECO:0000256" key="3">
    <source>
        <dbReference type="ARBA" id="ARBA00023082"/>
    </source>
</evidence>
<dbReference type="Pfam" id="PF04542">
    <property type="entry name" value="Sigma70_r2"/>
    <property type="match status" value="1"/>
</dbReference>
<evidence type="ECO:0000256" key="2">
    <source>
        <dbReference type="ARBA" id="ARBA00023015"/>
    </source>
</evidence>
<dbReference type="InterPro" id="IPR050239">
    <property type="entry name" value="Sigma-70_RNA_pol_init_factors"/>
</dbReference>
<name>A0ABQ3UJY9_9CHLR</name>
<keyword evidence="2" id="KW-0805">Transcription regulation</keyword>
<dbReference type="Proteomes" id="UP000654345">
    <property type="component" value="Unassembled WGS sequence"/>
</dbReference>
<keyword evidence="9" id="KW-1185">Reference proteome</keyword>
<dbReference type="InterPro" id="IPR007624">
    <property type="entry name" value="RNA_pol_sigma70_r3"/>
</dbReference>
<dbReference type="NCBIfam" id="TIGR02937">
    <property type="entry name" value="sigma70-ECF"/>
    <property type="match status" value="1"/>
</dbReference>
<dbReference type="InterPro" id="IPR013325">
    <property type="entry name" value="RNA_pol_sigma_r2"/>
</dbReference>
<dbReference type="SUPFAM" id="SSF88659">
    <property type="entry name" value="Sigma3 and sigma4 domains of RNA polymerase sigma factors"/>
    <property type="match status" value="1"/>
</dbReference>
<evidence type="ECO:0000256" key="4">
    <source>
        <dbReference type="ARBA" id="ARBA00023125"/>
    </source>
</evidence>
<dbReference type="PANTHER" id="PTHR30603:SF60">
    <property type="entry name" value="RNA POLYMERASE SIGMA FACTOR RPOD"/>
    <property type="match status" value="1"/>
</dbReference>
<feature type="compositionally biased region" description="Acidic residues" evidence="6">
    <location>
        <begin position="91"/>
        <end position="103"/>
    </location>
</feature>
<protein>
    <recommendedName>
        <fullName evidence="7">RNA polymerase sigma-70 domain-containing protein</fullName>
    </recommendedName>
</protein>
<evidence type="ECO:0000256" key="5">
    <source>
        <dbReference type="ARBA" id="ARBA00023163"/>
    </source>
</evidence>
<feature type="compositionally biased region" description="Acidic residues" evidence="6">
    <location>
        <begin position="53"/>
        <end position="63"/>
    </location>
</feature>
<dbReference type="InterPro" id="IPR013324">
    <property type="entry name" value="RNA_pol_sigma_r3/r4-like"/>
</dbReference>
<keyword evidence="3" id="KW-0731">Sigma factor</keyword>
<dbReference type="SUPFAM" id="SSF88946">
    <property type="entry name" value="Sigma2 domain of RNA polymerase sigma factors"/>
    <property type="match status" value="1"/>
</dbReference>
<dbReference type="Gene3D" id="1.10.10.10">
    <property type="entry name" value="Winged helix-like DNA-binding domain superfamily/Winged helix DNA-binding domain"/>
    <property type="match status" value="1"/>
</dbReference>
<evidence type="ECO:0000313" key="8">
    <source>
        <dbReference type="EMBL" id="GHO52982.1"/>
    </source>
</evidence>
<dbReference type="Pfam" id="PF04539">
    <property type="entry name" value="Sigma70_r3"/>
    <property type="match status" value="1"/>
</dbReference>
<dbReference type="PANTHER" id="PTHR30603">
    <property type="entry name" value="RNA POLYMERASE SIGMA FACTOR RPO"/>
    <property type="match status" value="1"/>
</dbReference>
<comment type="caution">
    <text evidence="8">The sequence shown here is derived from an EMBL/GenBank/DDBJ whole genome shotgun (WGS) entry which is preliminary data.</text>
</comment>
<evidence type="ECO:0000256" key="1">
    <source>
        <dbReference type="ARBA" id="ARBA00007788"/>
    </source>
</evidence>
<dbReference type="InterPro" id="IPR000943">
    <property type="entry name" value="RNA_pol_sigma70"/>
</dbReference>
<gene>
    <name evidence="8" type="ORF">KSB_14570</name>
</gene>
<comment type="similarity">
    <text evidence="1">Belongs to the sigma-70 factor family.</text>
</comment>
<reference evidence="8 9" key="1">
    <citation type="journal article" date="2021" name="Int. J. Syst. Evol. Microbiol.">
        <title>Reticulibacter mediterranei gen. nov., sp. nov., within the new family Reticulibacteraceae fam. nov., and Ktedonospora formicarum gen. nov., sp. nov., Ktedonobacter robiniae sp. nov., Dictyobacter formicarum sp. nov. and Dictyobacter arantiisoli sp. nov., belonging to the class Ktedonobacteria.</title>
        <authorList>
            <person name="Yabe S."/>
            <person name="Zheng Y."/>
            <person name="Wang C.M."/>
            <person name="Sakai Y."/>
            <person name="Abe K."/>
            <person name="Yokota A."/>
            <person name="Donadio S."/>
            <person name="Cavaletti L."/>
            <person name="Monciardini P."/>
        </authorList>
    </citation>
    <scope>NUCLEOTIDE SEQUENCE [LARGE SCALE GENOMIC DNA]</scope>
    <source>
        <strain evidence="8 9">SOSP1-30</strain>
    </source>
</reference>
<feature type="domain" description="RNA polymerase sigma-70" evidence="7">
    <location>
        <begin position="210"/>
        <end position="223"/>
    </location>
</feature>
<proteinExistence type="inferred from homology"/>
<dbReference type="InterPro" id="IPR014284">
    <property type="entry name" value="RNA_pol_sigma-70_dom"/>
</dbReference>
<keyword evidence="4" id="KW-0238">DNA-binding</keyword>
<sequence length="421" mass="47109">MIDVKRAMTGNTLGNTTRKKPDSDKQPYGTMVEQLLAKNLPYTTVEVGREDAHDETELDDDQLDLDHDLSDAASLELEDEPTLTEDLHDTESDEEDHHEDVDDSLLTLPPMAPAASQPAVRRGATPRRRRSEDQEENAANGADAGESDAVMTYLREIGRVPMITHEREIELAQRIESGDRDAMKQFILANLRLVVSIAKRYVGRGLTLLDLIQEGNIGLIRAVQRYDWRRGHRFSTHATWWIRQAISRAVADKGRTIRLPVYVNTALNRIRRERQRLLQELGREPSEQELAEATGLDPVRMIELQAAPGAPVSLELPVGEDDDQELGDVLPDTESASPEDLATTQTLKDEVQRVLESVLTPANSWYFSSALAWAMGRHILLSRSAASWVLPASAYARLRREHLLNFASHLSWSAYAVSTAA</sequence>
<dbReference type="Gene3D" id="1.10.601.10">
    <property type="entry name" value="RNA Polymerase Primary Sigma Factor"/>
    <property type="match status" value="2"/>
</dbReference>
<evidence type="ECO:0000259" key="7">
    <source>
        <dbReference type="PROSITE" id="PS00715"/>
    </source>
</evidence>
<keyword evidence="5" id="KW-0804">Transcription</keyword>
<organism evidence="8 9">
    <name type="scientific">Ktedonobacter robiniae</name>
    <dbReference type="NCBI Taxonomy" id="2778365"/>
    <lineage>
        <taxon>Bacteria</taxon>
        <taxon>Bacillati</taxon>
        <taxon>Chloroflexota</taxon>
        <taxon>Ktedonobacteria</taxon>
        <taxon>Ktedonobacterales</taxon>
        <taxon>Ktedonobacteraceae</taxon>
        <taxon>Ktedonobacter</taxon>
    </lineage>
</organism>
<dbReference type="EMBL" id="BNJG01000001">
    <property type="protein sequence ID" value="GHO52982.1"/>
    <property type="molecule type" value="Genomic_DNA"/>
</dbReference>
<dbReference type="InterPro" id="IPR009042">
    <property type="entry name" value="RNA_pol_sigma70_r1_2"/>
</dbReference>
<dbReference type="InterPro" id="IPR007627">
    <property type="entry name" value="RNA_pol_sigma70_r2"/>
</dbReference>
<feature type="region of interest" description="Disordered" evidence="6">
    <location>
        <begin position="1"/>
        <end position="28"/>
    </location>
</feature>
<evidence type="ECO:0000256" key="6">
    <source>
        <dbReference type="SAM" id="MobiDB-lite"/>
    </source>
</evidence>